<reference evidence="3" key="1">
    <citation type="submission" date="2022-06" db="EMBL/GenBank/DDBJ databases">
        <title>Sphingomonas sp. nov. isolated from rhizosphere soil of tomato.</title>
        <authorList>
            <person name="Dong H."/>
            <person name="Gao R."/>
        </authorList>
    </citation>
    <scope>NUCLEOTIDE SEQUENCE</scope>
    <source>
        <strain evidence="3">MMSM24</strain>
    </source>
</reference>
<accession>A0AA41ZH93</accession>
<protein>
    <submittedName>
        <fullName evidence="3">S9 family peptidase</fullName>
    </submittedName>
</protein>
<dbReference type="InterPro" id="IPR001375">
    <property type="entry name" value="Peptidase_S9_cat"/>
</dbReference>
<dbReference type="Proteomes" id="UP001165565">
    <property type="component" value="Unassembled WGS sequence"/>
</dbReference>
<dbReference type="RefSeq" id="WP_265270714.1">
    <property type="nucleotide sequence ID" value="NZ_JANFAV010000017.1"/>
</dbReference>
<dbReference type="EMBL" id="JANFAV010000017">
    <property type="protein sequence ID" value="MCW6536904.1"/>
    <property type="molecule type" value="Genomic_DNA"/>
</dbReference>
<dbReference type="PANTHER" id="PTHR11731:SF193">
    <property type="entry name" value="DIPEPTIDYL PEPTIDASE 9"/>
    <property type="match status" value="1"/>
</dbReference>
<organism evidence="3 4">
    <name type="scientific">Sphingomonas lycopersici</name>
    <dbReference type="NCBI Taxonomy" id="2951807"/>
    <lineage>
        <taxon>Bacteria</taxon>
        <taxon>Pseudomonadati</taxon>
        <taxon>Pseudomonadota</taxon>
        <taxon>Alphaproteobacteria</taxon>
        <taxon>Sphingomonadales</taxon>
        <taxon>Sphingomonadaceae</taxon>
        <taxon>Sphingomonas</taxon>
    </lineage>
</organism>
<dbReference type="InterPro" id="IPR050278">
    <property type="entry name" value="Serine_Prot_S9B/DPPIV"/>
</dbReference>
<dbReference type="Gene3D" id="2.140.10.30">
    <property type="entry name" value="Dipeptidylpeptidase IV, N-terminal domain"/>
    <property type="match status" value="1"/>
</dbReference>
<dbReference type="InterPro" id="IPR029058">
    <property type="entry name" value="AB_hydrolase_fold"/>
</dbReference>
<dbReference type="Pfam" id="PF00930">
    <property type="entry name" value="DPPIV_N"/>
    <property type="match status" value="1"/>
</dbReference>
<comment type="caution">
    <text evidence="3">The sequence shown here is derived from an EMBL/GenBank/DDBJ whole genome shotgun (WGS) entry which is preliminary data.</text>
</comment>
<dbReference type="GO" id="GO:0006508">
    <property type="term" value="P:proteolysis"/>
    <property type="evidence" value="ECO:0007669"/>
    <property type="project" value="InterPro"/>
</dbReference>
<keyword evidence="4" id="KW-1185">Reference proteome</keyword>
<dbReference type="GO" id="GO:0008236">
    <property type="term" value="F:serine-type peptidase activity"/>
    <property type="evidence" value="ECO:0007669"/>
    <property type="project" value="InterPro"/>
</dbReference>
<dbReference type="SUPFAM" id="SSF82171">
    <property type="entry name" value="DPP6 N-terminal domain-like"/>
    <property type="match status" value="1"/>
</dbReference>
<evidence type="ECO:0000259" key="2">
    <source>
        <dbReference type="Pfam" id="PF00930"/>
    </source>
</evidence>
<dbReference type="Pfam" id="PF00326">
    <property type="entry name" value="Peptidase_S9"/>
    <property type="match status" value="1"/>
</dbReference>
<dbReference type="AlphaFoldDB" id="A0AA41ZH93"/>
<dbReference type="InterPro" id="IPR002469">
    <property type="entry name" value="Peptidase_S9B_N"/>
</dbReference>
<feature type="domain" description="Peptidase S9 prolyl oligopeptidase catalytic" evidence="1">
    <location>
        <begin position="578"/>
        <end position="778"/>
    </location>
</feature>
<evidence type="ECO:0000259" key="1">
    <source>
        <dbReference type="Pfam" id="PF00326"/>
    </source>
</evidence>
<feature type="domain" description="Dipeptidylpeptidase IV N-terminal" evidence="2">
    <location>
        <begin position="205"/>
        <end position="456"/>
    </location>
</feature>
<dbReference type="SUPFAM" id="SSF53474">
    <property type="entry name" value="alpha/beta-Hydrolases"/>
    <property type="match status" value="1"/>
</dbReference>
<dbReference type="GO" id="GO:0008239">
    <property type="term" value="F:dipeptidyl-peptidase activity"/>
    <property type="evidence" value="ECO:0007669"/>
    <property type="project" value="TreeGrafter"/>
</dbReference>
<dbReference type="PANTHER" id="PTHR11731">
    <property type="entry name" value="PROTEASE FAMILY S9B,C DIPEPTIDYL-PEPTIDASE IV-RELATED"/>
    <property type="match status" value="1"/>
</dbReference>
<proteinExistence type="predicted"/>
<sequence length="799" mass="86294">MTDTPAEPIRSPEAVKDDRPATDIFTRYQAAEAVLDARVMPLVLNESVAPNWVDDQAFWYRRQRHDGAEFIWVENGQARPAFDHAAAAAALGVTADPWKLVVETITADRQAVLHHEGRRWQITAGQAVDLGPVPVAAPGLLLSPAGDQALAVRGHDLHLVDLATGDERALTIDGEDNFAWGKIPDACLLAIARKRAALPILPFGWSWSPDGRFVVGGRVDERHIEPYPFLESVPQDGGARPRVHAVRQALVGEAGPVFTACAIEVATGRTIAIDLRAESGHDLGQQDMIQIEPIGWSDDYRCVFAAVAAHSVHATILLEIDIASGTVRRVIEEPSSGFLKLGAELYKQPNIRILAGGREAIWFSERSGYGHLYRYDLESGALLNPVTTGDWSVRDILRVDERHGRIYFTAAGREGGNPYERRAYRVDLDGRNLMLLSPEVADHTIDGPPESLLARIFGLSSPPSPISPDGSVFIDSWSTASSPGTTVLRSTGNGAIVATLETADASALFATGWRAPEPFVAKAADGETDLYGVLYRPYAATGAAAPVIDGIYGGPQIVVTPHNFAAARYGVGYHGRAALAALGFAVVVVDGRGTPLRSKAFHDAGYESSGDTCLDDHVAVLDQLCACDATLDRDRIGIYGHSAGGYTSARAILRHPDVFKVAFSSAGSHNFHGLYFGGGGPLPDYGEGQRLKPDVAAVPNNYRQLDNAVYAANLRGKLLLAYGDMDENAFPAVTLQLCDALTRANRRYDLLYIPNGTHFYLAQHYFLRRLWDYFIEHLMGEAPAADYAIGATGGMSSFA</sequence>
<dbReference type="Gene3D" id="3.40.50.1820">
    <property type="entry name" value="alpha/beta hydrolase"/>
    <property type="match status" value="1"/>
</dbReference>
<name>A0AA41ZH93_9SPHN</name>
<evidence type="ECO:0000313" key="4">
    <source>
        <dbReference type="Proteomes" id="UP001165565"/>
    </source>
</evidence>
<gene>
    <name evidence="3" type="ORF">NEE01_19170</name>
</gene>
<evidence type="ECO:0000313" key="3">
    <source>
        <dbReference type="EMBL" id="MCW6536904.1"/>
    </source>
</evidence>